<proteinExistence type="predicted"/>
<dbReference type="EMBL" id="CAJVPM010000410">
    <property type="protein sequence ID" value="CAG8443783.1"/>
    <property type="molecule type" value="Genomic_DNA"/>
</dbReference>
<comment type="caution">
    <text evidence="1">The sequence shown here is derived from an EMBL/GenBank/DDBJ whole genome shotgun (WGS) entry which is preliminary data.</text>
</comment>
<reference evidence="1" key="1">
    <citation type="submission" date="2021-06" db="EMBL/GenBank/DDBJ databases">
        <authorList>
            <person name="Kallberg Y."/>
            <person name="Tangrot J."/>
            <person name="Rosling A."/>
        </authorList>
    </citation>
    <scope>NUCLEOTIDE SEQUENCE</scope>
    <source>
        <strain evidence="1">AU212A</strain>
    </source>
</reference>
<accession>A0ACA9JZF8</accession>
<sequence>YTYINALKKCNQDHEDVCTSEILKSINSEIDCQSLTTNRLYNLLLRDDYFNKLIKFNIDEINEIHVILEKRKNELKDHCKVEFLIDEFSTNDRFENFINNDNNNLDFSINDANLSQDKIEKLQKLRKDKLAKFIYDKIDEFENRIKSSKTLKEIDDLTDKLLNDKILSAKQKEDITTLIQNKLSEINQQPTTLPNTSNIFDELKKEIEDIDKNNADKLLDGGNLNKKIINANISDDNVDELEDLRKKKLFHFRNNEYNEFNDKIDVLKSENELDDMNNAVTNNKILSDTQIKELQDKILQIKENLFPVTPPVNEDLIFNEIKDLIFDVDTDVISEVKTLLDNGIIDQKIKNSGISYSKINELQKLRKDKVDRSKKEFFDNLNKDIDRGYKKEELDNININNEILPDTDKQQIIERIIDEVDVIFGKATTDDILTTGLKHGFIKIQEDKKTEILQKENNEKYDIIKNDIDKFLTPETLDKYVNDEINSLDDKYLTDNRSKRSLNEIQTKKRESLIENFKKEENENYNSLIDDIKNCKDSNLLTDEYYNDIYRNIEDLDEKYLDSANTKSKLHNLRKERKKTLENEII</sequence>
<organism evidence="1 2">
    <name type="scientific">Scutellospora calospora</name>
    <dbReference type="NCBI Taxonomy" id="85575"/>
    <lineage>
        <taxon>Eukaryota</taxon>
        <taxon>Fungi</taxon>
        <taxon>Fungi incertae sedis</taxon>
        <taxon>Mucoromycota</taxon>
        <taxon>Glomeromycotina</taxon>
        <taxon>Glomeromycetes</taxon>
        <taxon>Diversisporales</taxon>
        <taxon>Gigasporaceae</taxon>
        <taxon>Scutellospora</taxon>
    </lineage>
</organism>
<evidence type="ECO:0000313" key="1">
    <source>
        <dbReference type="EMBL" id="CAG8443783.1"/>
    </source>
</evidence>
<gene>
    <name evidence="1" type="ORF">SCALOS_LOCUS799</name>
</gene>
<name>A0ACA9JZF8_9GLOM</name>
<evidence type="ECO:0000313" key="2">
    <source>
        <dbReference type="Proteomes" id="UP000789860"/>
    </source>
</evidence>
<dbReference type="Proteomes" id="UP000789860">
    <property type="component" value="Unassembled WGS sequence"/>
</dbReference>
<protein>
    <submittedName>
        <fullName evidence="1">1274_t:CDS:1</fullName>
    </submittedName>
</protein>
<feature type="non-terminal residue" evidence="1">
    <location>
        <position position="1"/>
    </location>
</feature>
<keyword evidence="2" id="KW-1185">Reference proteome</keyword>